<dbReference type="EMBL" id="BAAAGU010000046">
    <property type="protein sequence ID" value="GAA0658832.1"/>
    <property type="molecule type" value="Genomic_DNA"/>
</dbReference>
<organism evidence="2 3">
    <name type="scientific">Streptomyces thermocarboxydovorans</name>
    <dbReference type="NCBI Taxonomy" id="59298"/>
    <lineage>
        <taxon>Bacteria</taxon>
        <taxon>Bacillati</taxon>
        <taxon>Actinomycetota</taxon>
        <taxon>Actinomycetes</taxon>
        <taxon>Kitasatosporales</taxon>
        <taxon>Streptomycetaceae</taxon>
        <taxon>Streptomyces</taxon>
    </lineage>
</organism>
<protein>
    <submittedName>
        <fullName evidence="2">Uncharacterized protein</fullName>
    </submittedName>
</protein>
<reference evidence="2 3" key="1">
    <citation type="journal article" date="2019" name="Int. J. Syst. Evol. Microbiol.">
        <title>The Global Catalogue of Microorganisms (GCM) 10K type strain sequencing project: providing services to taxonomists for standard genome sequencing and annotation.</title>
        <authorList>
            <consortium name="The Broad Institute Genomics Platform"/>
            <consortium name="The Broad Institute Genome Sequencing Center for Infectious Disease"/>
            <person name="Wu L."/>
            <person name="Ma J."/>
        </authorList>
    </citation>
    <scope>NUCLEOTIDE SEQUENCE [LARGE SCALE GENOMIC DNA]</scope>
    <source>
        <strain evidence="2 3">JCM 10367</strain>
    </source>
</reference>
<proteinExistence type="predicted"/>
<evidence type="ECO:0000313" key="3">
    <source>
        <dbReference type="Proteomes" id="UP001500724"/>
    </source>
</evidence>
<gene>
    <name evidence="2" type="ORF">GCM10009535_42660</name>
</gene>
<sequence length="141" mass="14902">MVQLLPGEPEAVGGRRGDQRVDLHPAALVGHQSDPFRLVAQVLGDVLGHPHGASLVHALSLPGETHITRLISSERFDPQSTRVIHRRFEPPCGQPSQSSRALSGGLSHTGGLTRATLRSTPGAHRFSAWATRASAVTGTTA</sequence>
<evidence type="ECO:0000313" key="2">
    <source>
        <dbReference type="EMBL" id="GAA0658832.1"/>
    </source>
</evidence>
<keyword evidence="3" id="KW-1185">Reference proteome</keyword>
<comment type="caution">
    <text evidence="2">The sequence shown here is derived from an EMBL/GenBank/DDBJ whole genome shotgun (WGS) entry which is preliminary data.</text>
</comment>
<name>A0ABN1HMC5_9ACTN</name>
<accession>A0ABN1HMC5</accession>
<feature type="region of interest" description="Disordered" evidence="1">
    <location>
        <begin position="91"/>
        <end position="110"/>
    </location>
</feature>
<evidence type="ECO:0000256" key="1">
    <source>
        <dbReference type="SAM" id="MobiDB-lite"/>
    </source>
</evidence>
<dbReference type="Proteomes" id="UP001500724">
    <property type="component" value="Unassembled WGS sequence"/>
</dbReference>